<dbReference type="SUPFAM" id="SSF53254">
    <property type="entry name" value="Phosphoglycerate mutase-like"/>
    <property type="match status" value="1"/>
</dbReference>
<sequence>GERYDEWKSQIYLDPAPNGEGILDVARRVEPVLLALLDTPGHVLVVGHQGVNMALKANLSNCFTVECLSSFRQRNDEIDLWEITPPRSVMRISARD</sequence>
<dbReference type="AlphaFoldDB" id="A0A382LET3"/>
<gene>
    <name evidence="1" type="ORF">METZ01_LOCUS288218</name>
</gene>
<feature type="non-terminal residue" evidence="1">
    <location>
        <position position="1"/>
    </location>
</feature>
<name>A0A382LET3_9ZZZZ</name>
<evidence type="ECO:0008006" key="2">
    <source>
        <dbReference type="Google" id="ProtNLM"/>
    </source>
</evidence>
<accession>A0A382LET3</accession>
<evidence type="ECO:0000313" key="1">
    <source>
        <dbReference type="EMBL" id="SVC35364.1"/>
    </source>
</evidence>
<organism evidence="1">
    <name type="scientific">marine metagenome</name>
    <dbReference type="NCBI Taxonomy" id="408172"/>
    <lineage>
        <taxon>unclassified sequences</taxon>
        <taxon>metagenomes</taxon>
        <taxon>ecological metagenomes</taxon>
    </lineage>
</organism>
<dbReference type="InterPro" id="IPR013078">
    <property type="entry name" value="His_Pase_superF_clade-1"/>
</dbReference>
<dbReference type="EMBL" id="UINC01086684">
    <property type="protein sequence ID" value="SVC35364.1"/>
    <property type="molecule type" value="Genomic_DNA"/>
</dbReference>
<dbReference type="Gene3D" id="3.40.50.1240">
    <property type="entry name" value="Phosphoglycerate mutase-like"/>
    <property type="match status" value="1"/>
</dbReference>
<reference evidence="1" key="1">
    <citation type="submission" date="2018-05" db="EMBL/GenBank/DDBJ databases">
        <authorList>
            <person name="Lanie J.A."/>
            <person name="Ng W.-L."/>
            <person name="Kazmierczak K.M."/>
            <person name="Andrzejewski T.M."/>
            <person name="Davidsen T.M."/>
            <person name="Wayne K.J."/>
            <person name="Tettelin H."/>
            <person name="Glass J.I."/>
            <person name="Rusch D."/>
            <person name="Podicherti R."/>
            <person name="Tsui H.-C.T."/>
            <person name="Winkler M.E."/>
        </authorList>
    </citation>
    <scope>NUCLEOTIDE SEQUENCE</scope>
</reference>
<protein>
    <recommendedName>
        <fullName evidence="2">Histidine phosphatase family protein</fullName>
    </recommendedName>
</protein>
<proteinExistence type="predicted"/>
<dbReference type="InterPro" id="IPR029033">
    <property type="entry name" value="His_PPase_superfam"/>
</dbReference>
<dbReference type="Pfam" id="PF00300">
    <property type="entry name" value="His_Phos_1"/>
    <property type="match status" value="1"/>
</dbReference>